<dbReference type="EC" id="3.1.1.-" evidence="3"/>
<dbReference type="Gene3D" id="3.40.50.1820">
    <property type="entry name" value="alpha/beta hydrolase"/>
    <property type="match status" value="1"/>
</dbReference>
<feature type="signal peptide" evidence="3">
    <location>
        <begin position="1"/>
        <end position="21"/>
    </location>
</feature>
<dbReference type="InterPro" id="IPR050654">
    <property type="entry name" value="AChE-related_enzymes"/>
</dbReference>
<protein>
    <recommendedName>
        <fullName evidence="3">Carboxylic ester hydrolase</fullName>
        <ecNumber evidence="3">3.1.1.-</ecNumber>
    </recommendedName>
</protein>
<organism evidence="5 6">
    <name type="scientific">Stachybotrys elegans</name>
    <dbReference type="NCBI Taxonomy" id="80388"/>
    <lineage>
        <taxon>Eukaryota</taxon>
        <taxon>Fungi</taxon>
        <taxon>Dikarya</taxon>
        <taxon>Ascomycota</taxon>
        <taxon>Pezizomycotina</taxon>
        <taxon>Sordariomycetes</taxon>
        <taxon>Hypocreomycetidae</taxon>
        <taxon>Hypocreales</taxon>
        <taxon>Stachybotryaceae</taxon>
        <taxon>Stachybotrys</taxon>
    </lineage>
</organism>
<keyword evidence="3" id="KW-0732">Signal</keyword>
<evidence type="ECO:0000313" key="6">
    <source>
        <dbReference type="Proteomes" id="UP000813444"/>
    </source>
</evidence>
<dbReference type="InterPro" id="IPR019826">
    <property type="entry name" value="Carboxylesterase_B_AS"/>
</dbReference>
<dbReference type="Proteomes" id="UP000813444">
    <property type="component" value="Unassembled WGS sequence"/>
</dbReference>
<proteinExistence type="inferred from homology"/>
<evidence type="ECO:0000256" key="2">
    <source>
        <dbReference type="ARBA" id="ARBA00022801"/>
    </source>
</evidence>
<dbReference type="SUPFAM" id="SSF53474">
    <property type="entry name" value="alpha/beta-Hydrolases"/>
    <property type="match status" value="1"/>
</dbReference>
<dbReference type="PANTHER" id="PTHR43918">
    <property type="entry name" value="ACETYLCHOLINESTERASE"/>
    <property type="match status" value="1"/>
</dbReference>
<comment type="similarity">
    <text evidence="1 3">Belongs to the type-B carboxylesterase/lipase family.</text>
</comment>
<evidence type="ECO:0000313" key="5">
    <source>
        <dbReference type="EMBL" id="KAH7312453.1"/>
    </source>
</evidence>
<comment type="caution">
    <text evidence="5">The sequence shown here is derived from an EMBL/GenBank/DDBJ whole genome shotgun (WGS) entry which is preliminary data.</text>
</comment>
<gene>
    <name evidence="5" type="ORF">B0I35DRAFT_488108</name>
</gene>
<dbReference type="Pfam" id="PF00135">
    <property type="entry name" value="COesterase"/>
    <property type="match status" value="1"/>
</dbReference>
<feature type="domain" description="Carboxylesterase type B" evidence="4">
    <location>
        <begin position="37"/>
        <end position="487"/>
    </location>
</feature>
<feature type="chain" id="PRO_5035486815" description="Carboxylic ester hydrolase" evidence="3">
    <location>
        <begin position="22"/>
        <end position="542"/>
    </location>
</feature>
<evidence type="ECO:0000259" key="4">
    <source>
        <dbReference type="Pfam" id="PF00135"/>
    </source>
</evidence>
<evidence type="ECO:0000256" key="3">
    <source>
        <dbReference type="RuleBase" id="RU361235"/>
    </source>
</evidence>
<dbReference type="PANTHER" id="PTHR43918:SF4">
    <property type="entry name" value="CARBOXYLIC ESTER HYDROLASE"/>
    <property type="match status" value="1"/>
</dbReference>
<dbReference type="EMBL" id="JAGPNK010000010">
    <property type="protein sequence ID" value="KAH7312453.1"/>
    <property type="molecule type" value="Genomic_DNA"/>
</dbReference>
<evidence type="ECO:0000256" key="1">
    <source>
        <dbReference type="ARBA" id="ARBA00005964"/>
    </source>
</evidence>
<dbReference type="OrthoDB" id="408631at2759"/>
<dbReference type="GO" id="GO:0052689">
    <property type="term" value="F:carboxylic ester hydrolase activity"/>
    <property type="evidence" value="ECO:0007669"/>
    <property type="project" value="TreeGrafter"/>
</dbReference>
<sequence length="542" mass="59398">MTYQGVVFIWALVATLALASASNSSSTAQCTNGPLRPTVAIDSGVVAGTTASIPSSNITVAKYLGIPFAERPVRFSPPVRARPWDGVYDASEYKPACNQVFRGTGEEREERIRQFNTPPPPAGEDEDCLNINVYAPAGAEPGSRPVLFWIFGGNLQFGTGSLPLYNSTEFVAFEDVVIVTSNYRTNIFGFPGSPDLLNGTQNPGLLDQRLALDWTRRNIAAFGGNPDKITLFGESAGGGSIDYILTSPPLPIPFRGAIIQSNQGSIRLSPNNGSRRAWDDLTKLVGCDCEDSLACMRTVPAKELVRRVEEQDMVFEPEEDGGVTLASNLRQRRLNSEEQPWSFARVPVMVGTNADEGRFSNLRNVTLDQVLAMSGIPEDVTEIIGAQYPIGSPGITDEWDRVTVLLTELLALCPMRYFTDDNRAVGIDTWRYFFDAAFPNSEIFERSGAYHTAELELVFGTYDEEGSTAYQRRLSRDMQTAWARFARDPAAGPGWDAVPAVAVLGGGVREGDEESPEETISMVQENDLDARCILFRSLYHIE</sequence>
<keyword evidence="6" id="KW-1185">Reference proteome</keyword>
<dbReference type="InterPro" id="IPR002018">
    <property type="entry name" value="CarbesteraseB"/>
</dbReference>
<dbReference type="PROSITE" id="PS00122">
    <property type="entry name" value="CARBOXYLESTERASE_B_1"/>
    <property type="match status" value="1"/>
</dbReference>
<name>A0A8K0WP48_9HYPO</name>
<dbReference type="AlphaFoldDB" id="A0A8K0WP48"/>
<dbReference type="InterPro" id="IPR029058">
    <property type="entry name" value="AB_hydrolase_fold"/>
</dbReference>
<reference evidence="5" key="1">
    <citation type="journal article" date="2021" name="Nat. Commun.">
        <title>Genetic determinants of endophytism in the Arabidopsis root mycobiome.</title>
        <authorList>
            <person name="Mesny F."/>
            <person name="Miyauchi S."/>
            <person name="Thiergart T."/>
            <person name="Pickel B."/>
            <person name="Atanasova L."/>
            <person name="Karlsson M."/>
            <person name="Huettel B."/>
            <person name="Barry K.W."/>
            <person name="Haridas S."/>
            <person name="Chen C."/>
            <person name="Bauer D."/>
            <person name="Andreopoulos W."/>
            <person name="Pangilinan J."/>
            <person name="LaButti K."/>
            <person name="Riley R."/>
            <person name="Lipzen A."/>
            <person name="Clum A."/>
            <person name="Drula E."/>
            <person name="Henrissat B."/>
            <person name="Kohler A."/>
            <person name="Grigoriev I.V."/>
            <person name="Martin F.M."/>
            <person name="Hacquard S."/>
        </authorList>
    </citation>
    <scope>NUCLEOTIDE SEQUENCE</scope>
    <source>
        <strain evidence="5">MPI-CAGE-CH-0235</strain>
    </source>
</reference>
<accession>A0A8K0WP48</accession>
<keyword evidence="2 3" id="KW-0378">Hydrolase</keyword>